<feature type="binding site" evidence="6">
    <location>
        <position position="254"/>
    </location>
    <ligand>
        <name>Mg(2+)</name>
        <dbReference type="ChEBI" id="CHEBI:18420"/>
        <label>1</label>
    </ligand>
</feature>
<dbReference type="EC" id="3.1.11.2" evidence="9 10"/>
<sequence>MGPVQRIISWNVNGIRAIERKDFLSWLAREAPDVLCLQEIKAHESQLSAALRAPVWSAGAGGTYYTYFHSAQRPGYSGTALFSKRAPDAVRFFGVPAFDCEGRMLAARFGELTVVSAYFPNAQEGGKRLAYKLDFCAAFRAFCDEERTAGQHVILCGDYNIAHKEIDLAHPQENEGNPGFLPQERAWMDTFTEAGYADSFRAFCTEGQQYTWWSYRARARARNIGWRIDYQCVDQAFLARVTSSQILSEVTGSDHCPVCLTYAD</sequence>
<keyword evidence="2 6" id="KW-0479">Metal-binding</keyword>
<feature type="domain" description="Endonuclease/exonuclease/phosphatase" evidence="8">
    <location>
        <begin position="8"/>
        <end position="255"/>
    </location>
</feature>
<feature type="binding site" evidence="6">
    <location>
        <position position="39"/>
    </location>
    <ligand>
        <name>Mg(2+)</name>
        <dbReference type="ChEBI" id="CHEBI:18420"/>
        <label>1</label>
    </ligand>
</feature>
<evidence type="ECO:0000256" key="2">
    <source>
        <dbReference type="ARBA" id="ARBA00022723"/>
    </source>
</evidence>
<dbReference type="GO" id="GO:0046872">
    <property type="term" value="F:metal ion binding"/>
    <property type="evidence" value="ECO:0007669"/>
    <property type="project" value="UniProtKB-KW"/>
</dbReference>
<dbReference type="AlphaFoldDB" id="E5FNS8"/>
<evidence type="ECO:0000256" key="5">
    <source>
        <dbReference type="PIRSR" id="PIRSR604808-1"/>
    </source>
</evidence>
<dbReference type="InterPro" id="IPR005135">
    <property type="entry name" value="Endo/exonuclease/phosphatase"/>
</dbReference>
<evidence type="ECO:0000256" key="4">
    <source>
        <dbReference type="ARBA" id="ARBA00022842"/>
    </source>
</evidence>
<dbReference type="InterPro" id="IPR036691">
    <property type="entry name" value="Endo/exonu/phosph_ase_sf"/>
</dbReference>
<dbReference type="SUPFAM" id="SSF56219">
    <property type="entry name" value="DNase I-like"/>
    <property type="match status" value="1"/>
</dbReference>
<dbReference type="Pfam" id="PF03372">
    <property type="entry name" value="Exo_endo_phos"/>
    <property type="match status" value="1"/>
</dbReference>
<evidence type="ECO:0000256" key="7">
    <source>
        <dbReference type="PIRSR" id="PIRSR604808-3"/>
    </source>
</evidence>
<feature type="site" description="Transition state stabilizer" evidence="7">
    <location>
        <position position="160"/>
    </location>
</feature>
<dbReference type="GO" id="GO:0008081">
    <property type="term" value="F:phosphoric diester hydrolase activity"/>
    <property type="evidence" value="ECO:0007669"/>
    <property type="project" value="TreeGrafter"/>
</dbReference>
<gene>
    <name evidence="10" type="primary">xthA</name>
</gene>
<comment type="cofactor">
    <cofactor evidence="6">
        <name>Mg(2+)</name>
        <dbReference type="ChEBI" id="CHEBI:18420"/>
    </cofactor>
    <cofactor evidence="6">
        <name>Mn(2+)</name>
        <dbReference type="ChEBI" id="CHEBI:29035"/>
    </cofactor>
    <text evidence="6">Probably binds two magnesium or manganese ions per subunit.</text>
</comment>
<dbReference type="GO" id="GO:0003677">
    <property type="term" value="F:DNA binding"/>
    <property type="evidence" value="ECO:0007669"/>
    <property type="project" value="InterPro"/>
</dbReference>
<protein>
    <submittedName>
        <fullName evidence="10">Exodeoxyribonuclease III</fullName>
        <ecNumber evidence="9 10">3.1.11.2</ecNumber>
    </submittedName>
    <submittedName>
        <fullName evidence="9">XthA</fullName>
    </submittedName>
</protein>
<dbReference type="PROSITE" id="PS00726">
    <property type="entry name" value="AP_NUCLEASE_F1_1"/>
    <property type="match status" value="1"/>
</dbReference>
<dbReference type="NCBIfam" id="TIGR00195">
    <property type="entry name" value="exoDNase_III"/>
    <property type="match status" value="1"/>
</dbReference>
<dbReference type="PROSITE" id="PS51435">
    <property type="entry name" value="AP_NUCLEASE_F1_4"/>
    <property type="match status" value="1"/>
</dbReference>
<feature type="active site" evidence="5">
    <location>
        <position position="118"/>
    </location>
</feature>
<dbReference type="InterPro" id="IPR020847">
    <property type="entry name" value="AP_endonuclease_F1_BS"/>
</dbReference>
<comment type="similarity">
    <text evidence="1">Belongs to the DNA repair enzymes AP/ExoA family.</text>
</comment>
<keyword evidence="6" id="KW-0464">Manganese</keyword>
<feature type="active site" description="Proton donor/acceptor" evidence="5">
    <location>
        <position position="158"/>
    </location>
</feature>
<dbReference type="Gene3D" id="3.60.10.10">
    <property type="entry name" value="Endonuclease/exonuclease/phosphatase"/>
    <property type="match status" value="1"/>
</dbReference>
<dbReference type="GO" id="GO:0008311">
    <property type="term" value="F:double-stranded DNA 3'-5' DNA exonuclease activity"/>
    <property type="evidence" value="ECO:0007669"/>
    <property type="project" value="UniProtKB-EC"/>
</dbReference>
<proteinExistence type="inferred from homology"/>
<feature type="site" description="Interaction with DNA substrate" evidence="7">
    <location>
        <position position="255"/>
    </location>
</feature>
<dbReference type="InterPro" id="IPR004808">
    <property type="entry name" value="AP_endonuc_1"/>
</dbReference>
<feature type="binding site" evidence="6">
    <location>
        <position position="255"/>
    </location>
    <ligand>
        <name>Mg(2+)</name>
        <dbReference type="ChEBI" id="CHEBI:18420"/>
        <label>1</label>
    </ligand>
</feature>
<feature type="site" description="Important for catalytic activity" evidence="7">
    <location>
        <position position="229"/>
    </location>
</feature>
<evidence type="ECO:0000256" key="6">
    <source>
        <dbReference type="PIRSR" id="PIRSR604808-2"/>
    </source>
</evidence>
<dbReference type="GO" id="GO:0003906">
    <property type="term" value="F:DNA-(apurinic or apyrimidinic site) endonuclease activity"/>
    <property type="evidence" value="ECO:0007669"/>
    <property type="project" value="TreeGrafter"/>
</dbReference>
<reference evidence="10" key="1">
    <citation type="journal article" date="2010" name="PLoS ONE">
        <title>Genome analysis of Treponema pallidum subsp. pallidum and subsp. pertenue strains: most of the genetic differences are localized in six regions.</title>
        <authorList>
            <person name="Mikalova L."/>
            <person name="Strouhal M."/>
            <person name="Cejkova D."/>
            <person name="Zobanikova M."/>
            <person name="Pospisilova P."/>
            <person name="Norris S.J."/>
            <person name="Sodergren E."/>
            <person name="Weinstock G.M."/>
            <person name="Smajs D."/>
        </authorList>
    </citation>
    <scope>NUCLEOTIDE SEQUENCE</scope>
    <source>
        <strain evidence="10">CDC-2</strain>
        <strain evidence="9">Samoa D</strain>
    </source>
</reference>
<accession>E5FNS8</accession>
<evidence type="ECO:0000259" key="8">
    <source>
        <dbReference type="Pfam" id="PF03372"/>
    </source>
</evidence>
<evidence type="ECO:0000256" key="1">
    <source>
        <dbReference type="ARBA" id="ARBA00007092"/>
    </source>
</evidence>
<feature type="active site" description="Proton acceptor" evidence="5">
    <location>
        <position position="255"/>
    </location>
</feature>
<evidence type="ECO:0000313" key="9">
    <source>
        <dbReference type="EMBL" id="ADR02759.1"/>
    </source>
</evidence>
<dbReference type="NCBIfam" id="TIGR00633">
    <property type="entry name" value="xth"/>
    <property type="match status" value="1"/>
</dbReference>
<keyword evidence="4 6" id="KW-0460">Magnesium</keyword>
<dbReference type="OMA" id="WWSYRGR"/>
<name>E5FNS8_TREPE</name>
<evidence type="ECO:0000313" key="10">
    <source>
        <dbReference type="EMBL" id="ADR64329.1"/>
    </source>
</evidence>
<dbReference type="EMBL" id="HM151364">
    <property type="protein sequence ID" value="ADR02759.1"/>
    <property type="molecule type" value="Genomic_DNA"/>
</dbReference>
<dbReference type="GO" id="GO:0006284">
    <property type="term" value="P:base-excision repair"/>
    <property type="evidence" value="ECO:0007669"/>
    <property type="project" value="TreeGrafter"/>
</dbReference>
<dbReference type="PANTHER" id="PTHR22748:SF6">
    <property type="entry name" value="DNA-(APURINIC OR APYRIMIDINIC SITE) ENDONUCLEASE"/>
    <property type="match status" value="1"/>
</dbReference>
<keyword evidence="3 10" id="KW-0378">Hydrolase</keyword>
<feature type="binding site" evidence="6">
    <location>
        <position position="11"/>
    </location>
    <ligand>
        <name>Mg(2+)</name>
        <dbReference type="ChEBI" id="CHEBI:18420"/>
        <label>1</label>
    </ligand>
</feature>
<feature type="binding site" evidence="6">
    <location>
        <position position="160"/>
    </location>
    <ligand>
        <name>Mg(2+)</name>
        <dbReference type="ChEBI" id="CHEBI:18420"/>
        <label>1</label>
    </ligand>
</feature>
<organism evidence="10">
    <name type="scientific">Treponema pallidum subsp. pertenue</name>
    <name type="common">Yaws treponeme</name>
    <dbReference type="NCBI Taxonomy" id="168"/>
    <lineage>
        <taxon>Bacteria</taxon>
        <taxon>Pseudomonadati</taxon>
        <taxon>Spirochaetota</taxon>
        <taxon>Spirochaetia</taxon>
        <taxon>Spirochaetales</taxon>
        <taxon>Treponemataceae</taxon>
        <taxon>Treponema</taxon>
    </lineage>
</organism>
<feature type="binding site" evidence="6">
    <location>
        <position position="158"/>
    </location>
    <ligand>
        <name>Mg(2+)</name>
        <dbReference type="ChEBI" id="CHEBI:18420"/>
        <label>1</label>
    </ligand>
</feature>
<evidence type="ECO:0000256" key="3">
    <source>
        <dbReference type="ARBA" id="ARBA00022801"/>
    </source>
</evidence>
<dbReference type="RefSeq" id="WP_014342278.1">
    <property type="nucleotide sequence ID" value="NZ_CAFBSC010000027.1"/>
</dbReference>
<dbReference type="EMBL" id="HM585244">
    <property type="protein sequence ID" value="ADR64329.1"/>
    <property type="molecule type" value="Genomic_DNA"/>
</dbReference>
<dbReference type="PANTHER" id="PTHR22748">
    <property type="entry name" value="AP ENDONUCLEASE"/>
    <property type="match status" value="1"/>
</dbReference>